<evidence type="ECO:0000256" key="1">
    <source>
        <dbReference type="SAM" id="MobiDB-lite"/>
    </source>
</evidence>
<evidence type="ECO:0000313" key="3">
    <source>
        <dbReference type="Proteomes" id="UP001271274"/>
    </source>
</evidence>
<dbReference type="Proteomes" id="UP001271274">
    <property type="component" value="Unassembled WGS sequence"/>
</dbReference>
<sequence length="84" mass="9529">MRAIEDPVRRARAISDLLKAQTSAEPDLRDERREIVLRMREEKVSFRKIAAELDVSLGTVQDIVRGHSGPWGTRTKKSEEPTDG</sequence>
<feature type="region of interest" description="Disordered" evidence="1">
    <location>
        <begin position="64"/>
        <end position="84"/>
    </location>
</feature>
<dbReference type="Gene3D" id="1.10.10.10">
    <property type="entry name" value="Winged helix-like DNA-binding domain superfamily/Winged helix DNA-binding domain"/>
    <property type="match status" value="1"/>
</dbReference>
<keyword evidence="3" id="KW-1185">Reference proteome</keyword>
<evidence type="ECO:0000313" key="2">
    <source>
        <dbReference type="EMBL" id="MDX3707260.1"/>
    </source>
</evidence>
<protein>
    <submittedName>
        <fullName evidence="2">Helix-turn-helix domain containing protein</fullName>
    </submittedName>
</protein>
<gene>
    <name evidence="2" type="ORF">PV662_47870</name>
</gene>
<comment type="caution">
    <text evidence="2">The sequence shown here is derived from an EMBL/GenBank/DDBJ whole genome shotgun (WGS) entry which is preliminary data.</text>
</comment>
<dbReference type="EMBL" id="JARAYU010000045">
    <property type="protein sequence ID" value="MDX3707260.1"/>
    <property type="molecule type" value="Genomic_DNA"/>
</dbReference>
<reference evidence="2 3" key="1">
    <citation type="journal article" date="2023" name="Microb. Genom.">
        <title>Mesoterricola silvestris gen. nov., sp. nov., Mesoterricola sediminis sp. nov., Geothrix oryzae sp. nov., Geothrix edaphica sp. nov., Geothrix rubra sp. nov., and Geothrix limicola sp. nov., six novel members of Acidobacteriota isolated from soils.</title>
        <authorList>
            <person name="Weisberg A.J."/>
            <person name="Pearce E."/>
            <person name="Kramer C.G."/>
            <person name="Chang J.H."/>
            <person name="Clarke C.R."/>
        </authorList>
    </citation>
    <scope>NUCLEOTIDE SEQUENCE [LARGE SCALE GENOMIC DNA]</scope>
    <source>
        <strain evidence="2 3">ID09-01A</strain>
    </source>
</reference>
<name>A0ABU4NW66_9ACTN</name>
<organism evidence="2 3">
    <name type="scientific">Streptomyces europaeiscabiei</name>
    <dbReference type="NCBI Taxonomy" id="146819"/>
    <lineage>
        <taxon>Bacteria</taxon>
        <taxon>Bacillati</taxon>
        <taxon>Actinomycetota</taxon>
        <taxon>Actinomycetes</taxon>
        <taxon>Kitasatosporales</taxon>
        <taxon>Streptomycetaceae</taxon>
        <taxon>Streptomyces</taxon>
    </lineage>
</organism>
<dbReference type="SUPFAM" id="SSF46689">
    <property type="entry name" value="Homeodomain-like"/>
    <property type="match status" value="1"/>
</dbReference>
<dbReference type="Pfam" id="PF13384">
    <property type="entry name" value="HTH_23"/>
    <property type="match status" value="1"/>
</dbReference>
<proteinExistence type="predicted"/>
<dbReference type="InterPro" id="IPR036388">
    <property type="entry name" value="WH-like_DNA-bd_sf"/>
</dbReference>
<accession>A0ABU4NW66</accession>
<dbReference type="InterPro" id="IPR009057">
    <property type="entry name" value="Homeodomain-like_sf"/>
</dbReference>